<accession>A0ABT3JKF0</accession>
<sequence length="296" mass="32186">MLNIEYFIPVKYFFCNFTLLKKEYNFKSIAMKKIFTILGLVSASAMMFAQTNLVQNPGFESDLTSWAAGTGNGYTAPAILTTNPHSGLKLAAYELPTATTGFYQNVPIAGSTQYTLTFWYKASTTRPEGTNQNNIFRLWSVMKDTTGAPVYNSATAADDPLRTNNGYLPIAPTEWTQHTVVFTSHPSAASIDVAFRSYGSGSSYVDDVQLVQGNLAVSDVNAFDKAVKMNTIVGNELRLILPGKATVNIYTADGRLVSSNRVDNGQAINTSSMAKGNYIVTVDNGSAKVSRKVIKN</sequence>
<dbReference type="InterPro" id="IPR008979">
    <property type="entry name" value="Galactose-bd-like_sf"/>
</dbReference>
<dbReference type="RefSeq" id="WP_265143455.1">
    <property type="nucleotide sequence ID" value="NZ_JAPCHZ010000001.1"/>
</dbReference>
<evidence type="ECO:0000256" key="1">
    <source>
        <dbReference type="ARBA" id="ARBA00022729"/>
    </source>
</evidence>
<name>A0ABT3JKF0_9FLAO</name>
<organism evidence="3 4">
    <name type="scientific">Kaistella yananensis</name>
    <dbReference type="NCBI Taxonomy" id="2989820"/>
    <lineage>
        <taxon>Bacteria</taxon>
        <taxon>Pseudomonadati</taxon>
        <taxon>Bacteroidota</taxon>
        <taxon>Flavobacteriia</taxon>
        <taxon>Flavobacteriales</taxon>
        <taxon>Weeksellaceae</taxon>
        <taxon>Chryseobacterium group</taxon>
        <taxon>Kaistella</taxon>
    </lineage>
</organism>
<comment type="caution">
    <text evidence="3">The sequence shown here is derived from an EMBL/GenBank/DDBJ whole genome shotgun (WGS) entry which is preliminary data.</text>
</comment>
<evidence type="ECO:0000313" key="3">
    <source>
        <dbReference type="EMBL" id="MCW4451253.1"/>
    </source>
</evidence>
<reference evidence="3 4" key="1">
    <citation type="submission" date="2022-10" db="EMBL/GenBank/DDBJ databases">
        <title>Kaistella sp. BT-6-1-3.</title>
        <authorList>
            <person name="Ai J."/>
            <person name="Deng Z."/>
        </authorList>
    </citation>
    <scope>NUCLEOTIDE SEQUENCE [LARGE SCALE GENOMIC DNA]</scope>
    <source>
        <strain evidence="3 4">BT6-1-3</strain>
    </source>
</reference>
<dbReference type="InterPro" id="IPR026444">
    <property type="entry name" value="Secre_tail"/>
</dbReference>
<keyword evidence="1" id="KW-0732">Signal</keyword>
<dbReference type="Pfam" id="PF18962">
    <property type="entry name" value="Por_Secre_tail"/>
    <property type="match status" value="1"/>
</dbReference>
<gene>
    <name evidence="3" type="ORF">OK344_03430</name>
</gene>
<dbReference type="Proteomes" id="UP001209107">
    <property type="component" value="Unassembled WGS sequence"/>
</dbReference>
<dbReference type="SUPFAM" id="SSF49785">
    <property type="entry name" value="Galactose-binding domain-like"/>
    <property type="match status" value="1"/>
</dbReference>
<evidence type="ECO:0000259" key="2">
    <source>
        <dbReference type="Pfam" id="PF18962"/>
    </source>
</evidence>
<evidence type="ECO:0000313" key="4">
    <source>
        <dbReference type="Proteomes" id="UP001209107"/>
    </source>
</evidence>
<dbReference type="Gene3D" id="2.60.120.260">
    <property type="entry name" value="Galactose-binding domain-like"/>
    <property type="match status" value="1"/>
</dbReference>
<protein>
    <submittedName>
        <fullName evidence="3">T9SS type A sorting domain-containing protein</fullName>
    </submittedName>
</protein>
<dbReference type="NCBIfam" id="TIGR04183">
    <property type="entry name" value="Por_Secre_tail"/>
    <property type="match status" value="1"/>
</dbReference>
<dbReference type="EMBL" id="JAPCHZ010000001">
    <property type="protein sequence ID" value="MCW4451253.1"/>
    <property type="molecule type" value="Genomic_DNA"/>
</dbReference>
<keyword evidence="4" id="KW-1185">Reference proteome</keyword>
<feature type="domain" description="Secretion system C-terminal sorting" evidence="2">
    <location>
        <begin position="244"/>
        <end position="294"/>
    </location>
</feature>
<proteinExistence type="predicted"/>